<dbReference type="EMBL" id="CP003531">
    <property type="protein sequence ID" value="AFK50453.1"/>
    <property type="molecule type" value="Genomic_DNA"/>
</dbReference>
<evidence type="ECO:0008006" key="3">
    <source>
        <dbReference type="Google" id="ProtNLM"/>
    </source>
</evidence>
<evidence type="ECO:0000313" key="2">
    <source>
        <dbReference type="Proteomes" id="UP000005270"/>
    </source>
</evidence>
<dbReference type="HOGENOM" id="CLU_142667_0_0_2"/>
<proteinExistence type="predicted"/>
<dbReference type="AlphaFoldDB" id="I3TCG5"/>
<dbReference type="Proteomes" id="UP000005270">
    <property type="component" value="Chromosome"/>
</dbReference>
<dbReference type="eggNOG" id="arCOG04123">
    <property type="taxonomic scope" value="Archaea"/>
</dbReference>
<reference evidence="1 2" key="1">
    <citation type="journal article" date="2012" name="J. Bacteriol.">
        <title>Complete genome sequence of the hyperthermophilic cellulolytic Crenarchaeon 'Thermogladius cellulolyticus' 1633.</title>
        <authorList>
            <person name="Mardanov A.V."/>
            <person name="Kochetkova T.V."/>
            <person name="Beletsky A.V."/>
            <person name="Bonch-Osmolovskaya E.A."/>
            <person name="Ravin N.V."/>
            <person name="Skryabin K.G."/>
        </authorList>
    </citation>
    <scope>NUCLEOTIDE SEQUENCE [LARGE SCALE GENOMIC DNA]</scope>
    <source>
        <strain evidence="2">DSM 22663 / VKM B-2946 / 1633</strain>
    </source>
</reference>
<dbReference type="STRING" id="1184251.TCELL_0028"/>
<dbReference type="KEGG" id="thg:TCELL_0028"/>
<keyword evidence="2" id="KW-1185">Reference proteome</keyword>
<dbReference type="InterPro" id="IPR014450">
    <property type="entry name" value="UCP008210"/>
</dbReference>
<sequence>MWAVMGDIFANLEAWVKRQQEVKEGFKKAEVDYREADRLALILLSRMAFQHMMRTIEAFDQWLKDPAITAHMPREMLVDLWEKLRVLLYGLIDLDIEHTSRYNEFLKKLSAEGKLNPLLFYEKGEKEPKRVQLQI</sequence>
<gene>
    <name evidence="1" type="ordered locus">TCELL_0028</name>
</gene>
<name>I3TCG5_THEC1</name>
<accession>I3TCG5</accession>
<protein>
    <recommendedName>
        <fullName evidence="3">DUF2153 domain-containing protein</fullName>
    </recommendedName>
</protein>
<dbReference type="InParanoid" id="I3TCG5"/>
<evidence type="ECO:0000313" key="1">
    <source>
        <dbReference type="EMBL" id="AFK50453.1"/>
    </source>
</evidence>
<organism evidence="1 2">
    <name type="scientific">Thermogladius calderae (strain DSM 22663 / VKM B-2946 / 1633)</name>
    <dbReference type="NCBI Taxonomy" id="1184251"/>
    <lineage>
        <taxon>Archaea</taxon>
        <taxon>Thermoproteota</taxon>
        <taxon>Thermoprotei</taxon>
        <taxon>Desulfurococcales</taxon>
        <taxon>Desulfurococcaceae</taxon>
        <taxon>Thermogladius</taxon>
    </lineage>
</organism>
<dbReference type="Pfam" id="PF09921">
    <property type="entry name" value="DUF2153"/>
    <property type="match status" value="1"/>
</dbReference>